<dbReference type="PIRSF" id="PIRSF038471">
    <property type="entry name" value="MreC"/>
    <property type="match status" value="1"/>
</dbReference>
<evidence type="ECO:0000313" key="8">
    <source>
        <dbReference type="Proteomes" id="UP000678679"/>
    </source>
</evidence>
<dbReference type="NCBIfam" id="NF010532">
    <property type="entry name" value="PRK13922.9-3"/>
    <property type="match status" value="1"/>
</dbReference>
<evidence type="ECO:0000256" key="5">
    <source>
        <dbReference type="PIRNR" id="PIRNR038471"/>
    </source>
</evidence>
<dbReference type="PANTHER" id="PTHR34138:SF1">
    <property type="entry name" value="CELL SHAPE-DETERMINING PROTEIN MREC"/>
    <property type="match status" value="1"/>
</dbReference>
<dbReference type="EMBL" id="CP076132">
    <property type="protein sequence ID" value="QWG02347.1"/>
    <property type="molecule type" value="Genomic_DNA"/>
</dbReference>
<dbReference type="InterPro" id="IPR042175">
    <property type="entry name" value="Cell/Rod_MreC_2"/>
</dbReference>
<accession>A0AAX1N8I9</accession>
<dbReference type="GO" id="GO:0005886">
    <property type="term" value="C:plasma membrane"/>
    <property type="evidence" value="ECO:0007669"/>
    <property type="project" value="TreeGrafter"/>
</dbReference>
<evidence type="ECO:0000256" key="4">
    <source>
        <dbReference type="ARBA" id="ARBA00032089"/>
    </source>
</evidence>
<dbReference type="Proteomes" id="UP000678679">
    <property type="component" value="Chromosome 1"/>
</dbReference>
<evidence type="ECO:0000256" key="1">
    <source>
        <dbReference type="ARBA" id="ARBA00009369"/>
    </source>
</evidence>
<feature type="domain" description="Rod shape-determining protein MreC beta-barrel core" evidence="6">
    <location>
        <begin position="121"/>
        <end position="268"/>
    </location>
</feature>
<proteinExistence type="inferred from homology"/>
<dbReference type="Gene3D" id="2.40.10.350">
    <property type="entry name" value="Rod shape-determining protein MreC, domain 2"/>
    <property type="match status" value="1"/>
</dbReference>
<dbReference type="KEGG" id="fya:KMW28_01820"/>
<comment type="function">
    <text evidence="5">Involved in formation and maintenance of cell shape.</text>
</comment>
<dbReference type="PANTHER" id="PTHR34138">
    <property type="entry name" value="CELL SHAPE-DETERMINING PROTEIN MREC"/>
    <property type="match status" value="1"/>
</dbReference>
<evidence type="ECO:0000256" key="3">
    <source>
        <dbReference type="ARBA" id="ARBA00022960"/>
    </source>
</evidence>
<dbReference type="Gene3D" id="2.40.10.340">
    <property type="entry name" value="Rod shape-determining protein MreC, domain 1"/>
    <property type="match status" value="1"/>
</dbReference>
<gene>
    <name evidence="7" type="primary">mreC</name>
    <name evidence="7" type="ORF">KMW28_01820</name>
</gene>
<dbReference type="InterPro" id="IPR055342">
    <property type="entry name" value="MreC_beta-barrel_core"/>
</dbReference>
<organism evidence="7 8">
    <name type="scientific">Flammeovirga yaeyamensis</name>
    <dbReference type="NCBI Taxonomy" id="367791"/>
    <lineage>
        <taxon>Bacteria</taxon>
        <taxon>Pseudomonadati</taxon>
        <taxon>Bacteroidota</taxon>
        <taxon>Cytophagia</taxon>
        <taxon>Cytophagales</taxon>
        <taxon>Flammeovirgaceae</taxon>
        <taxon>Flammeovirga</taxon>
    </lineage>
</organism>
<dbReference type="RefSeq" id="WP_066210602.1">
    <property type="nucleotide sequence ID" value="NZ_CP076132.1"/>
</dbReference>
<dbReference type="InterPro" id="IPR042177">
    <property type="entry name" value="Cell/Rod_1"/>
</dbReference>
<evidence type="ECO:0000259" key="6">
    <source>
        <dbReference type="Pfam" id="PF04085"/>
    </source>
</evidence>
<comment type="similarity">
    <text evidence="1 5">Belongs to the MreC family.</text>
</comment>
<dbReference type="Pfam" id="PF04085">
    <property type="entry name" value="MreC"/>
    <property type="match status" value="1"/>
</dbReference>
<evidence type="ECO:0000313" key="7">
    <source>
        <dbReference type="EMBL" id="QWG02347.1"/>
    </source>
</evidence>
<keyword evidence="8" id="KW-1185">Reference proteome</keyword>
<name>A0AAX1N8I9_9BACT</name>
<sequence>MSQLFAIIFRYRVFLLFLFLEIVAAGLIVNNNSYQRSIVLSSSNTLVGGIYNTTSNVTQYFNLTEVNEGLLDENAILRKQIELLQVGIASDSVTDSSKENITNLFYGMSDTVAYDFIPARVINNSMYRMANYITLNKGRKDGIEPGMGIMTQAGVVGQVKTVSDNFATCYSLLHREMNVSAELKRTGDLCTVKWDTQDPTTASANYLPLHLDINVGDTITTSGFNTVYPEGVMLGVVSEASRVPSERFWLITIDVSVDFSKLHHVYVSKSLFRAEKDSLENIAEE</sequence>
<dbReference type="AlphaFoldDB" id="A0AAX1N8I9"/>
<protein>
    <recommendedName>
        <fullName evidence="2 5">Cell shape-determining protein MreC</fullName>
    </recommendedName>
    <alternativeName>
        <fullName evidence="4 5">Cell shape protein MreC</fullName>
    </alternativeName>
</protein>
<evidence type="ECO:0000256" key="2">
    <source>
        <dbReference type="ARBA" id="ARBA00013855"/>
    </source>
</evidence>
<keyword evidence="3 5" id="KW-0133">Cell shape</keyword>
<dbReference type="GO" id="GO:0008360">
    <property type="term" value="P:regulation of cell shape"/>
    <property type="evidence" value="ECO:0007669"/>
    <property type="project" value="UniProtKB-KW"/>
</dbReference>
<dbReference type="InterPro" id="IPR007221">
    <property type="entry name" value="MreC"/>
</dbReference>
<reference evidence="7 8" key="1">
    <citation type="submission" date="2021-05" db="EMBL/GenBank/DDBJ databases">
        <title>Comparative genomic studies on the polysaccharide-degrading batcterial strains of the Flammeovirga genus.</title>
        <authorList>
            <person name="Zewei F."/>
            <person name="Zheng Z."/>
            <person name="Yu L."/>
            <person name="Ruyue G."/>
            <person name="Yanhong M."/>
            <person name="Yuanyuan C."/>
            <person name="Jingyan G."/>
            <person name="Wenjun H."/>
        </authorList>
    </citation>
    <scope>NUCLEOTIDE SEQUENCE [LARGE SCALE GENOMIC DNA]</scope>
    <source>
        <strain evidence="7 8">NBRC:100898</strain>
    </source>
</reference>